<feature type="region of interest" description="Disordered" evidence="1">
    <location>
        <begin position="130"/>
        <end position="177"/>
    </location>
</feature>
<name>A0A839QUN4_9MICC</name>
<comment type="caution">
    <text evidence="2">The sequence shown here is derived from an EMBL/GenBank/DDBJ whole genome shotgun (WGS) entry which is preliminary data.</text>
</comment>
<dbReference type="EMBL" id="JACHVS010000001">
    <property type="protein sequence ID" value="MBB2995721.1"/>
    <property type="molecule type" value="Genomic_DNA"/>
</dbReference>
<accession>A0A839QUN4</accession>
<protein>
    <submittedName>
        <fullName evidence="2">Uncharacterized protein</fullName>
    </submittedName>
</protein>
<reference evidence="2 3" key="1">
    <citation type="submission" date="2020-08" db="EMBL/GenBank/DDBJ databases">
        <title>Sequencing the genomes of 1000 actinobacteria strains.</title>
        <authorList>
            <person name="Klenk H.-P."/>
        </authorList>
    </citation>
    <scope>NUCLEOTIDE SEQUENCE [LARGE SCALE GENOMIC DNA]</scope>
    <source>
        <strain evidence="2 3">DSM 22826</strain>
    </source>
</reference>
<feature type="region of interest" description="Disordered" evidence="1">
    <location>
        <begin position="73"/>
        <end position="94"/>
    </location>
</feature>
<feature type="compositionally biased region" description="Polar residues" evidence="1">
    <location>
        <begin position="85"/>
        <end position="94"/>
    </location>
</feature>
<evidence type="ECO:0000313" key="3">
    <source>
        <dbReference type="Proteomes" id="UP000523000"/>
    </source>
</evidence>
<proteinExistence type="predicted"/>
<gene>
    <name evidence="2" type="ORF">E9229_001912</name>
</gene>
<evidence type="ECO:0000256" key="1">
    <source>
        <dbReference type="SAM" id="MobiDB-lite"/>
    </source>
</evidence>
<dbReference type="AlphaFoldDB" id="A0A839QUN4"/>
<feature type="region of interest" description="Disordered" evidence="1">
    <location>
        <begin position="1"/>
        <end position="24"/>
    </location>
</feature>
<dbReference type="Proteomes" id="UP000523000">
    <property type="component" value="Unassembled WGS sequence"/>
</dbReference>
<sequence>MGTFREPVHQHVTGPALPESPAGGFRSLMHPFGAVRRPRAKVTSLATPMIGHQGTDEKLNSYDAAFGKETAAGGVVADGEEPRQRQQPRSALSVQGETAFATAPATTHIHVINRKDGTVVRRIELSRIRNDATGGSVPKPAVGNDRGRKQKQRAGFLPKRNPARCDDRPFRPPLRCA</sequence>
<organism evidence="2 3">
    <name type="scientific">Paeniglutamicibacter cryotolerans</name>
    <dbReference type="NCBI Taxonomy" id="670079"/>
    <lineage>
        <taxon>Bacteria</taxon>
        <taxon>Bacillati</taxon>
        <taxon>Actinomycetota</taxon>
        <taxon>Actinomycetes</taxon>
        <taxon>Micrococcales</taxon>
        <taxon>Micrococcaceae</taxon>
        <taxon>Paeniglutamicibacter</taxon>
    </lineage>
</organism>
<evidence type="ECO:0000313" key="2">
    <source>
        <dbReference type="EMBL" id="MBB2995721.1"/>
    </source>
</evidence>
<keyword evidence="3" id="KW-1185">Reference proteome</keyword>